<evidence type="ECO:0000313" key="4">
    <source>
        <dbReference type="EMBL" id="KAK6329463.1"/>
    </source>
</evidence>
<protein>
    <recommendedName>
        <fullName evidence="3">Iron hydrogenase large subunit C-terminal domain-containing protein</fullName>
    </recommendedName>
</protein>
<reference evidence="4 5" key="1">
    <citation type="submission" date="2021-04" db="EMBL/GenBank/DDBJ databases">
        <authorList>
            <person name="De Guttry C."/>
            <person name="Zahm M."/>
            <person name="Klopp C."/>
            <person name="Cabau C."/>
            <person name="Louis A."/>
            <person name="Berthelot C."/>
            <person name="Parey E."/>
            <person name="Roest Crollius H."/>
            <person name="Montfort J."/>
            <person name="Robinson-Rechavi M."/>
            <person name="Bucao C."/>
            <person name="Bouchez O."/>
            <person name="Gislard M."/>
            <person name="Lluch J."/>
            <person name="Milhes M."/>
            <person name="Lampietro C."/>
            <person name="Lopez Roques C."/>
            <person name="Donnadieu C."/>
            <person name="Braasch I."/>
            <person name="Desvignes T."/>
            <person name="Postlethwait J."/>
            <person name="Bobe J."/>
            <person name="Wedekind C."/>
            <person name="Guiguen Y."/>
        </authorList>
    </citation>
    <scope>NUCLEOTIDE SEQUENCE [LARGE SCALE GENOMIC DNA]</scope>
    <source>
        <strain evidence="4">Cs_M1</strain>
        <tissue evidence="4">Blood</tissue>
    </source>
</reference>
<dbReference type="PANTHER" id="PTHR11615">
    <property type="entry name" value="NITRATE, FORMATE, IRON DEHYDROGENASE"/>
    <property type="match status" value="1"/>
</dbReference>
<dbReference type="Proteomes" id="UP001356427">
    <property type="component" value="Unassembled WGS sequence"/>
</dbReference>
<evidence type="ECO:0000313" key="5">
    <source>
        <dbReference type="Proteomes" id="UP001356427"/>
    </source>
</evidence>
<dbReference type="Gene3D" id="3.40.50.1780">
    <property type="match status" value="1"/>
</dbReference>
<feature type="region of interest" description="Disordered" evidence="2">
    <location>
        <begin position="209"/>
        <end position="238"/>
    </location>
</feature>
<name>A0AAN8R9T3_9TELE</name>
<organism evidence="4 5">
    <name type="scientific">Coregonus suidteri</name>
    <dbReference type="NCBI Taxonomy" id="861788"/>
    <lineage>
        <taxon>Eukaryota</taxon>
        <taxon>Metazoa</taxon>
        <taxon>Chordata</taxon>
        <taxon>Craniata</taxon>
        <taxon>Vertebrata</taxon>
        <taxon>Euteleostomi</taxon>
        <taxon>Actinopterygii</taxon>
        <taxon>Neopterygii</taxon>
        <taxon>Teleostei</taxon>
        <taxon>Protacanthopterygii</taxon>
        <taxon>Salmoniformes</taxon>
        <taxon>Salmonidae</taxon>
        <taxon>Coregoninae</taxon>
        <taxon>Coregonus</taxon>
    </lineage>
</organism>
<proteinExistence type="inferred from homology"/>
<dbReference type="Gene3D" id="3.30.70.20">
    <property type="match status" value="1"/>
</dbReference>
<accession>A0AAN8R9T3</accession>
<dbReference type="InterPro" id="IPR009016">
    <property type="entry name" value="Fe_hydrogenase"/>
</dbReference>
<evidence type="ECO:0000259" key="3">
    <source>
        <dbReference type="Pfam" id="PF02906"/>
    </source>
</evidence>
<evidence type="ECO:0000256" key="2">
    <source>
        <dbReference type="SAM" id="MobiDB-lite"/>
    </source>
</evidence>
<gene>
    <name evidence="4" type="ORF">J4Q44_G00014410</name>
</gene>
<feature type="compositionally biased region" description="Gly residues" evidence="2">
    <location>
        <begin position="209"/>
        <end position="226"/>
    </location>
</feature>
<comment type="similarity">
    <text evidence="1">Belongs to the NARF family.</text>
</comment>
<dbReference type="InterPro" id="IPR004108">
    <property type="entry name" value="Fe_hydrogenase_lsu_C"/>
</dbReference>
<dbReference type="Gene3D" id="3.40.950.10">
    <property type="entry name" value="Fe-only Hydrogenase (Larger Subunit), Chain L, domain 3"/>
    <property type="match status" value="1"/>
</dbReference>
<evidence type="ECO:0000256" key="1">
    <source>
        <dbReference type="ARBA" id="ARBA00006596"/>
    </source>
</evidence>
<sequence length="238" mass="25717">MSEVNMGRRKEKCENCTKQCNKKQSSEGISSLLEKDGANGEVPSSSPPLQQQVLLSACLSCEGCVSEEESLKISQQNLEEVARVLGLNKKCDVSKHKVLVVSVCPQSLPFFAVKFGLDIPEATHKLCGFLKSLGVQYVFDTTLAAGFSILESQREFVQRYRRRNHDNHALPMFTSSCPDPGPPHEDRTHPLPTGGGALLPRRLCEWSWAGGGRDSGSGGQGLGSADGRGLQQSTSQAA</sequence>
<feature type="region of interest" description="Disordered" evidence="2">
    <location>
        <begin position="170"/>
        <end position="194"/>
    </location>
</feature>
<dbReference type="SUPFAM" id="SSF53920">
    <property type="entry name" value="Fe-only hydrogenase"/>
    <property type="match status" value="1"/>
</dbReference>
<dbReference type="AlphaFoldDB" id="A0AAN8R9T3"/>
<comment type="caution">
    <text evidence="4">The sequence shown here is derived from an EMBL/GenBank/DDBJ whole genome shotgun (WGS) entry which is preliminary data.</text>
</comment>
<keyword evidence="5" id="KW-1185">Reference proteome</keyword>
<feature type="domain" description="Iron hydrogenase large subunit C-terminal" evidence="3">
    <location>
        <begin position="98"/>
        <end position="178"/>
    </location>
</feature>
<dbReference type="EMBL" id="JAGTTL010000001">
    <property type="protein sequence ID" value="KAK6329463.1"/>
    <property type="molecule type" value="Genomic_DNA"/>
</dbReference>
<dbReference type="InterPro" id="IPR050340">
    <property type="entry name" value="Cytosolic_Fe-S_CAF"/>
</dbReference>
<dbReference type="Pfam" id="PF02906">
    <property type="entry name" value="Fe_hyd_lg_C"/>
    <property type="match status" value="1"/>
</dbReference>